<accession>A0A2Z6I8T2</accession>
<dbReference type="Pfam" id="PF02768">
    <property type="entry name" value="DNA_pol3_beta_3"/>
    <property type="match status" value="1"/>
</dbReference>
<evidence type="ECO:0000256" key="9">
    <source>
        <dbReference type="ARBA" id="ARBA00023125"/>
    </source>
</evidence>
<dbReference type="Proteomes" id="UP000271003">
    <property type="component" value="Chromosome"/>
</dbReference>
<keyword evidence="15" id="KW-1185">Reference proteome</keyword>
<dbReference type="Pfam" id="PF02767">
    <property type="entry name" value="DNA_pol3_beta_2"/>
    <property type="match status" value="1"/>
</dbReference>
<evidence type="ECO:0000259" key="12">
    <source>
        <dbReference type="Pfam" id="PF02767"/>
    </source>
</evidence>
<comment type="function">
    <text evidence="10">Confers DNA tethering and processivity to DNA polymerases and other proteins. Acts as a clamp, forming a ring around DNA (a reaction catalyzed by the clamp-loading complex) which diffuses in an ATP-independent manner freely and bidirectionally along dsDNA. Initially characterized for its ability to contact the catalytic subunit of DNA polymerase III (Pol III), a complex, multichain enzyme responsible for most of the replicative synthesis in bacteria; Pol III exhibits 3'-5' exonuclease proofreading activity. The beta chain is required for initiation of replication as well as for processivity of DNA replication.</text>
</comment>
<dbReference type="InterPro" id="IPR022637">
    <property type="entry name" value="DNA_polIII_beta_cen"/>
</dbReference>
<dbReference type="InterPro" id="IPR046938">
    <property type="entry name" value="DNA_clamp_sf"/>
</dbReference>
<keyword evidence="5 10" id="KW-0808">Transferase</keyword>
<reference evidence="14 15" key="1">
    <citation type="journal article" date="2018" name="Int. J. Syst. Evol. Microbiol.">
        <title>Mesosutterella multiformis gen. nov., sp. nov., a member of the family Sutterellaceae and Sutterella megalosphaeroides sp. nov., isolated from human faeces.</title>
        <authorList>
            <person name="Sakamoto M."/>
            <person name="Ikeyama N."/>
            <person name="Kunihiro T."/>
            <person name="Iino T."/>
            <person name="Yuki M."/>
            <person name="Ohkuma M."/>
        </authorList>
    </citation>
    <scope>NUCLEOTIDE SEQUENCE [LARGE SCALE GENOMIC DNA]</scope>
    <source>
        <strain evidence="14 15">6FBBBH3</strain>
    </source>
</reference>
<evidence type="ECO:0000256" key="5">
    <source>
        <dbReference type="ARBA" id="ARBA00022679"/>
    </source>
</evidence>
<name>A0A2Z6I8T2_9BURK</name>
<dbReference type="GO" id="GO:0008408">
    <property type="term" value="F:3'-5' exonuclease activity"/>
    <property type="evidence" value="ECO:0007669"/>
    <property type="project" value="InterPro"/>
</dbReference>
<comment type="subunit">
    <text evidence="10">Forms a ring-shaped head-to-tail homodimer around DNA.</text>
</comment>
<evidence type="ECO:0000256" key="4">
    <source>
        <dbReference type="ARBA" id="ARBA00022490"/>
    </source>
</evidence>
<gene>
    <name evidence="14" type="primary">dnaN</name>
    <name evidence="14" type="ORF">SUTMEG_02010</name>
</gene>
<proteinExistence type="inferred from homology"/>
<dbReference type="GO" id="GO:0003887">
    <property type="term" value="F:DNA-directed DNA polymerase activity"/>
    <property type="evidence" value="ECO:0007669"/>
    <property type="project" value="UniProtKB-UniRule"/>
</dbReference>
<dbReference type="InterPro" id="IPR001001">
    <property type="entry name" value="DNA_polIII_beta"/>
</dbReference>
<evidence type="ECO:0000256" key="2">
    <source>
        <dbReference type="ARBA" id="ARBA00010752"/>
    </source>
</evidence>
<dbReference type="NCBIfam" id="TIGR00663">
    <property type="entry name" value="dnan"/>
    <property type="match status" value="1"/>
</dbReference>
<dbReference type="AlphaFoldDB" id="A0A2Z6I8T2"/>
<dbReference type="PANTHER" id="PTHR30478:SF0">
    <property type="entry name" value="BETA SLIDING CLAMP"/>
    <property type="match status" value="1"/>
</dbReference>
<dbReference type="GO" id="GO:0009360">
    <property type="term" value="C:DNA polymerase III complex"/>
    <property type="evidence" value="ECO:0007669"/>
    <property type="project" value="InterPro"/>
</dbReference>
<evidence type="ECO:0000256" key="8">
    <source>
        <dbReference type="ARBA" id="ARBA00022932"/>
    </source>
</evidence>
<dbReference type="GO" id="GO:0006271">
    <property type="term" value="P:DNA strand elongation involved in DNA replication"/>
    <property type="evidence" value="ECO:0007669"/>
    <property type="project" value="TreeGrafter"/>
</dbReference>
<evidence type="ECO:0000256" key="3">
    <source>
        <dbReference type="ARBA" id="ARBA00021035"/>
    </source>
</evidence>
<evidence type="ECO:0000256" key="10">
    <source>
        <dbReference type="PIRNR" id="PIRNR000804"/>
    </source>
</evidence>
<dbReference type="InterPro" id="IPR022634">
    <property type="entry name" value="DNA_polIII_beta_N"/>
</dbReference>
<feature type="domain" description="DNA polymerase III beta sliding clamp C-terminal" evidence="13">
    <location>
        <begin position="253"/>
        <end position="374"/>
    </location>
</feature>
<evidence type="ECO:0000256" key="6">
    <source>
        <dbReference type="ARBA" id="ARBA00022695"/>
    </source>
</evidence>
<comment type="similarity">
    <text evidence="2 10">Belongs to the beta sliding clamp family.</text>
</comment>
<evidence type="ECO:0000313" key="15">
    <source>
        <dbReference type="Proteomes" id="UP000271003"/>
    </source>
</evidence>
<organism evidence="14 15">
    <name type="scientific">Sutterella megalosphaeroides</name>
    <dbReference type="NCBI Taxonomy" id="2494234"/>
    <lineage>
        <taxon>Bacteria</taxon>
        <taxon>Pseudomonadati</taxon>
        <taxon>Pseudomonadota</taxon>
        <taxon>Betaproteobacteria</taxon>
        <taxon>Burkholderiales</taxon>
        <taxon>Sutterellaceae</taxon>
        <taxon>Sutterella</taxon>
    </lineage>
</organism>
<keyword evidence="9" id="KW-0238">DNA-binding</keyword>
<sequence length="375" mass="42279">MKNIICNCEDLLKPIKTVSGIVERNTNVPVLGNILFEQNGREVVFVTTDQDIQIRTHAAVGVEGESSTYTVNAQKISDILGTMANNQSLEIDFEDPMLRVSTSNGVFQLQTLPATDFPKIPEEQWQVHFTVGAKTLRHILTMTAFAMAGKDVRYYLNGVLLIVDPQAVRCVATDTHRLAYCEAQLNDETADLGADGRLEMILPRKTVRELLRILPEDDSPVSVKGADLQVLFSFGDVEFMSKLIEGKFPDYERVLPTPDTNPCPVNINRESLATALRRVHIMMTEKFHGVRWMLSRGLLQIQGNNNEQEEATQDIPIDWKWDNLDLGFNILYLLDVLSVLKTTDVCFHFAPTSKSVLLTMPDTMSFRYVVMPMRI</sequence>
<dbReference type="EMBL" id="AP018786">
    <property type="protein sequence ID" value="BBF22310.1"/>
    <property type="molecule type" value="Genomic_DNA"/>
</dbReference>
<keyword evidence="8 10" id="KW-0239">DNA-directed DNA polymerase</keyword>
<evidence type="ECO:0000256" key="7">
    <source>
        <dbReference type="ARBA" id="ARBA00022705"/>
    </source>
</evidence>
<dbReference type="OrthoDB" id="8421503at2"/>
<evidence type="ECO:0000256" key="1">
    <source>
        <dbReference type="ARBA" id="ARBA00004496"/>
    </source>
</evidence>
<dbReference type="Gene3D" id="3.70.10.10">
    <property type="match status" value="1"/>
</dbReference>
<dbReference type="CDD" id="cd00140">
    <property type="entry name" value="beta_clamp"/>
    <property type="match status" value="1"/>
</dbReference>
<keyword evidence="7 10" id="KW-0235">DNA replication</keyword>
<feature type="domain" description="DNA polymerase III beta sliding clamp central" evidence="12">
    <location>
        <begin position="131"/>
        <end position="250"/>
    </location>
</feature>
<evidence type="ECO:0000259" key="11">
    <source>
        <dbReference type="Pfam" id="PF00712"/>
    </source>
</evidence>
<comment type="subcellular location">
    <subcellularLocation>
        <location evidence="1 10">Cytoplasm</location>
    </subcellularLocation>
</comment>
<dbReference type="SMART" id="SM00480">
    <property type="entry name" value="POL3Bc"/>
    <property type="match status" value="1"/>
</dbReference>
<dbReference type="PIRSF" id="PIRSF000804">
    <property type="entry name" value="DNA_pol_III_b"/>
    <property type="match status" value="1"/>
</dbReference>
<evidence type="ECO:0000313" key="14">
    <source>
        <dbReference type="EMBL" id="BBF22310.1"/>
    </source>
</evidence>
<dbReference type="PANTHER" id="PTHR30478">
    <property type="entry name" value="DNA POLYMERASE III SUBUNIT BETA"/>
    <property type="match status" value="1"/>
</dbReference>
<dbReference type="GO" id="GO:0005737">
    <property type="term" value="C:cytoplasm"/>
    <property type="evidence" value="ECO:0007669"/>
    <property type="project" value="UniProtKB-SubCell"/>
</dbReference>
<keyword evidence="6 10" id="KW-0548">Nucleotidyltransferase</keyword>
<dbReference type="RefSeq" id="WP_120175967.1">
    <property type="nucleotide sequence ID" value="NZ_AP018786.1"/>
</dbReference>
<dbReference type="Pfam" id="PF00712">
    <property type="entry name" value="DNA_pol3_beta"/>
    <property type="match status" value="1"/>
</dbReference>
<dbReference type="SUPFAM" id="SSF55979">
    <property type="entry name" value="DNA clamp"/>
    <property type="match status" value="3"/>
</dbReference>
<dbReference type="KEGG" id="sutt:SUTMEG_02010"/>
<dbReference type="GO" id="GO:0003677">
    <property type="term" value="F:DNA binding"/>
    <property type="evidence" value="ECO:0007669"/>
    <property type="project" value="UniProtKB-UniRule"/>
</dbReference>
<evidence type="ECO:0000259" key="13">
    <source>
        <dbReference type="Pfam" id="PF02768"/>
    </source>
</evidence>
<keyword evidence="4 10" id="KW-0963">Cytoplasm</keyword>
<protein>
    <recommendedName>
        <fullName evidence="3 10">Beta sliding clamp</fullName>
    </recommendedName>
</protein>
<dbReference type="InterPro" id="IPR022635">
    <property type="entry name" value="DNA_polIII_beta_C"/>
</dbReference>
<dbReference type="Gene3D" id="3.10.150.10">
    <property type="entry name" value="DNA Polymerase III, subunit A, domain 2"/>
    <property type="match status" value="1"/>
</dbReference>
<feature type="domain" description="DNA polymerase III beta sliding clamp N-terminal" evidence="11">
    <location>
        <begin position="3"/>
        <end position="121"/>
    </location>
</feature>